<evidence type="ECO:0000259" key="2">
    <source>
        <dbReference type="Pfam" id="PF14742"/>
    </source>
</evidence>
<feature type="compositionally biased region" description="Polar residues" evidence="1">
    <location>
        <begin position="1"/>
        <end position="11"/>
    </location>
</feature>
<protein>
    <submittedName>
        <fullName evidence="3">Glycogen debranching protein</fullName>
    </submittedName>
</protein>
<evidence type="ECO:0000313" key="3">
    <source>
        <dbReference type="EMBL" id="QPP10483.1"/>
    </source>
</evidence>
<organism evidence="3 4">
    <name type="scientific">Streptomyces bathyalis</name>
    <dbReference type="NCBI Taxonomy" id="2710756"/>
    <lineage>
        <taxon>Bacteria</taxon>
        <taxon>Bacillati</taxon>
        <taxon>Actinomycetota</taxon>
        <taxon>Actinomycetes</taxon>
        <taxon>Kitasatosporales</taxon>
        <taxon>Streptomycetaceae</taxon>
        <taxon>Streptomyces</taxon>
    </lineage>
</organism>
<gene>
    <name evidence="3" type="ORF">G4Z16_06930</name>
</gene>
<name>A0A7T1TCM1_9ACTN</name>
<feature type="region of interest" description="Disordered" evidence="1">
    <location>
        <begin position="241"/>
        <end position="290"/>
    </location>
</feature>
<keyword evidence="4" id="KW-1185">Reference proteome</keyword>
<evidence type="ECO:0000313" key="4">
    <source>
        <dbReference type="Proteomes" id="UP000595046"/>
    </source>
</evidence>
<feature type="domain" description="Putative glycogen debranching enzyme N-terminal" evidence="2">
    <location>
        <begin position="61"/>
        <end position="234"/>
    </location>
</feature>
<dbReference type="InterPro" id="IPR008928">
    <property type="entry name" value="6-hairpin_glycosidase_sf"/>
</dbReference>
<dbReference type="Gene3D" id="1.50.10.10">
    <property type="match status" value="1"/>
</dbReference>
<dbReference type="EMBL" id="CP048882">
    <property type="protein sequence ID" value="QPP10483.1"/>
    <property type="molecule type" value="Genomic_DNA"/>
</dbReference>
<dbReference type="KEGG" id="sbat:G4Z16_06930"/>
<dbReference type="RefSeq" id="WP_197354219.1">
    <property type="nucleotide sequence ID" value="NZ_CP048882.1"/>
</dbReference>
<feature type="compositionally biased region" description="Basic residues" evidence="1">
    <location>
        <begin position="252"/>
        <end position="267"/>
    </location>
</feature>
<feature type="region of interest" description="Disordered" evidence="1">
    <location>
        <begin position="1"/>
        <end position="49"/>
    </location>
</feature>
<dbReference type="Proteomes" id="UP000595046">
    <property type="component" value="Chromosome"/>
</dbReference>
<evidence type="ECO:0000256" key="1">
    <source>
        <dbReference type="SAM" id="MobiDB-lite"/>
    </source>
</evidence>
<sequence length="724" mass="75029">MSQPASPQSHTPGPHAPGAAPPARAAGPGGNPARGRIPPAPPPGSAEHQSAHAALVCVAAPHLVVSAEHGQLNGEGMEGFYYAGRRVISRCRVLLGGKEPLPLQGRMIGARQARFTATAPTVVGTGPDPEIVVDRLRSANGTERVTVRNTGGRPVRLPFEMHLGTDLAEIAAIAVGRAGDELPASVHGSGLSWSAGTLRATVTVEPQPDTSWARLGLLRWDWELAPGSERTVLLRTDLARLASGPDDPQKGGVRRKSGGKGKARKGAPRPTSVVAPRRSRPPKLWRGAHASADDRRVAAFFRAGLDDANALLLSDPAAPSDLHLAAGAPWRCALAPAESLRAARLLLPLGTRLAAGTLRTLARSQLTESGPDQGRLPGSLRHAGPYAPPSCSGAEATLLFPAVLAEARLWGLPECDIEQLLPAAERCLTWMIGAAGEGVLVPDPAPDGPYRCEVQASAHRAALLGAELLDACGGDRGAELRDWAAELGRRFREEFWREEDSGTELVMVRTQDGAALTHPSAAAAELLDTGLAGGGCHASGLLTPEQTAQLCRNLRSPALDSEWGLRSLGRGDPRHNPFGHRGGAVRVQESVAAVAGFAAAGHGREAGCLLRGVLDAATSFGLRLPEMYAAEQRSDGGVPLPHPAACRPAAVAAAGAVHLIITLAGVRPDVPAGTVSVRPLVGAPLGAVRIAGLRIAGQPFSVRVSGSGEAEVEEVADDLRIAVG</sequence>
<accession>A0A7T1TCM1</accession>
<proteinExistence type="predicted"/>
<feature type="compositionally biased region" description="Low complexity" evidence="1">
    <location>
        <begin position="12"/>
        <end position="26"/>
    </location>
</feature>
<reference evidence="4" key="1">
    <citation type="submission" date="2020-02" db="EMBL/GenBank/DDBJ databases">
        <title>Streptomyces sp. ASO4wet.</title>
        <authorList>
            <person name="Risdian C."/>
            <person name="Landwehr W."/>
            <person name="Schupp P."/>
            <person name="Wink J."/>
        </authorList>
    </citation>
    <scope>NUCLEOTIDE SEQUENCE [LARGE SCALE GENOMIC DNA]</scope>
    <source>
        <strain evidence="4">ASO4wet</strain>
    </source>
</reference>
<dbReference type="Pfam" id="PF14742">
    <property type="entry name" value="GDE_N_bis"/>
    <property type="match status" value="1"/>
</dbReference>
<dbReference type="GO" id="GO:0005975">
    <property type="term" value="P:carbohydrate metabolic process"/>
    <property type="evidence" value="ECO:0007669"/>
    <property type="project" value="InterPro"/>
</dbReference>
<dbReference type="SUPFAM" id="SSF48208">
    <property type="entry name" value="Six-hairpin glycosidases"/>
    <property type="match status" value="1"/>
</dbReference>
<dbReference type="InterPro" id="IPR012341">
    <property type="entry name" value="6hp_glycosidase-like_sf"/>
</dbReference>
<dbReference type="AlphaFoldDB" id="A0A7T1TCM1"/>
<dbReference type="InterPro" id="IPR032856">
    <property type="entry name" value="GDE_N_bis"/>
</dbReference>